<dbReference type="Proteomes" id="UP000632828">
    <property type="component" value="Unassembled WGS sequence"/>
</dbReference>
<dbReference type="GO" id="GO:0006260">
    <property type="term" value="P:DNA replication"/>
    <property type="evidence" value="ECO:0007669"/>
    <property type="project" value="InterPro"/>
</dbReference>
<dbReference type="GO" id="GO:0003677">
    <property type="term" value="F:DNA binding"/>
    <property type="evidence" value="ECO:0007669"/>
    <property type="project" value="InterPro"/>
</dbReference>
<keyword evidence="2" id="KW-1185">Reference proteome</keyword>
<dbReference type="PANTHER" id="PTHR38767:SF1">
    <property type="entry name" value="DNA POLYMERASE III SUBUNIT CHI"/>
    <property type="match status" value="1"/>
</dbReference>
<proteinExistence type="predicted"/>
<dbReference type="EMBL" id="JACWUN010000001">
    <property type="protein sequence ID" value="MBD1399171.1"/>
    <property type="molecule type" value="Genomic_DNA"/>
</dbReference>
<dbReference type="RefSeq" id="WP_191153446.1">
    <property type="nucleotide sequence ID" value="NZ_JACWUN010000001.1"/>
</dbReference>
<dbReference type="SUPFAM" id="SSF102400">
    <property type="entry name" value="DNA polymerase III chi subunit"/>
    <property type="match status" value="1"/>
</dbReference>
<dbReference type="Gene3D" id="3.40.50.10110">
    <property type="entry name" value="DNA polymerase III subunit chi"/>
    <property type="match status" value="1"/>
</dbReference>
<gene>
    <name evidence="1" type="ORF">ICT70_00630</name>
</gene>
<protein>
    <submittedName>
        <fullName evidence="1">DNA polymerase III subunit chi</fullName>
    </submittedName>
</protein>
<evidence type="ECO:0000313" key="1">
    <source>
        <dbReference type="EMBL" id="MBD1399171.1"/>
    </source>
</evidence>
<accession>A0A8J6QVR0</accession>
<name>A0A8J6QVR0_9BACT</name>
<dbReference type="Pfam" id="PF04364">
    <property type="entry name" value="DNA_pol3_chi"/>
    <property type="match status" value="1"/>
</dbReference>
<dbReference type="InterPro" id="IPR007459">
    <property type="entry name" value="DNA_pol3_chi"/>
</dbReference>
<dbReference type="GO" id="GO:0003887">
    <property type="term" value="F:DNA-directed DNA polymerase activity"/>
    <property type="evidence" value="ECO:0007669"/>
    <property type="project" value="InterPro"/>
</dbReference>
<sequence>MTLPAIFFVRLARQEKALHIARLTEMHFSRGQRVVVVVADDVMATALDRYLWAWKKDSFLPHKVMSTVGEFCDDAVVISTVEFNPNRATVLICATPCSPDFLKNFQQIYDFAETYDPHLAEAARERFRLFRQQGFDPQLEPPATDT</sequence>
<dbReference type="GO" id="GO:0032298">
    <property type="term" value="P:positive regulation of DNA-templated DNA replication initiation"/>
    <property type="evidence" value="ECO:0007669"/>
    <property type="project" value="TreeGrafter"/>
</dbReference>
<reference evidence="1" key="1">
    <citation type="submission" date="2020-09" db="EMBL/GenBank/DDBJ databases">
        <title>Pelobacter alkaliphilus sp. nov., a novel anaerobic arsenate-reducing bacterium from terrestrial mud volcano.</title>
        <authorList>
            <person name="Khomyakova M.A."/>
            <person name="Merkel A.Y."/>
            <person name="Slobodkin A.I."/>
        </authorList>
    </citation>
    <scope>NUCLEOTIDE SEQUENCE</scope>
    <source>
        <strain evidence="1">M08fum</strain>
    </source>
</reference>
<evidence type="ECO:0000313" key="2">
    <source>
        <dbReference type="Proteomes" id="UP000632828"/>
    </source>
</evidence>
<organism evidence="1 2">
    <name type="scientific">Pelovirga terrestris</name>
    <dbReference type="NCBI Taxonomy" id="2771352"/>
    <lineage>
        <taxon>Bacteria</taxon>
        <taxon>Pseudomonadati</taxon>
        <taxon>Thermodesulfobacteriota</taxon>
        <taxon>Desulfuromonadia</taxon>
        <taxon>Geobacterales</taxon>
        <taxon>Geobacteraceae</taxon>
        <taxon>Pelovirga</taxon>
    </lineage>
</organism>
<comment type="caution">
    <text evidence="1">The sequence shown here is derived from an EMBL/GenBank/DDBJ whole genome shotgun (WGS) entry which is preliminary data.</text>
</comment>
<dbReference type="InterPro" id="IPR036768">
    <property type="entry name" value="PolIII_chi_sf"/>
</dbReference>
<dbReference type="AlphaFoldDB" id="A0A8J6QVR0"/>
<dbReference type="PANTHER" id="PTHR38767">
    <property type="entry name" value="DNA POLYMERASE III SUBUNIT CHI"/>
    <property type="match status" value="1"/>
</dbReference>